<evidence type="ECO:0000256" key="1">
    <source>
        <dbReference type="SAM" id="MobiDB-lite"/>
    </source>
</evidence>
<accession>A0AAV8Y219</accession>
<name>A0AAV8Y219_9CUCU</name>
<dbReference type="AlphaFoldDB" id="A0AAV8Y219"/>
<evidence type="ECO:0000313" key="3">
    <source>
        <dbReference type="Proteomes" id="UP001162162"/>
    </source>
</evidence>
<reference evidence="2" key="1">
    <citation type="journal article" date="2023" name="Insect Mol. Biol.">
        <title>Genome sequencing provides insights into the evolution of gene families encoding plant cell wall-degrading enzymes in longhorned beetles.</title>
        <authorList>
            <person name="Shin N.R."/>
            <person name="Okamura Y."/>
            <person name="Kirsch R."/>
            <person name="Pauchet Y."/>
        </authorList>
    </citation>
    <scope>NUCLEOTIDE SEQUENCE</scope>
    <source>
        <strain evidence="2">AMC_N1</strain>
    </source>
</reference>
<keyword evidence="3" id="KW-1185">Reference proteome</keyword>
<protein>
    <submittedName>
        <fullName evidence="2">Uncharacterized protein</fullName>
    </submittedName>
</protein>
<dbReference type="Proteomes" id="UP001162162">
    <property type="component" value="Unassembled WGS sequence"/>
</dbReference>
<comment type="caution">
    <text evidence="2">The sequence shown here is derived from an EMBL/GenBank/DDBJ whole genome shotgun (WGS) entry which is preliminary data.</text>
</comment>
<organism evidence="2 3">
    <name type="scientific">Aromia moschata</name>
    <dbReference type="NCBI Taxonomy" id="1265417"/>
    <lineage>
        <taxon>Eukaryota</taxon>
        <taxon>Metazoa</taxon>
        <taxon>Ecdysozoa</taxon>
        <taxon>Arthropoda</taxon>
        <taxon>Hexapoda</taxon>
        <taxon>Insecta</taxon>
        <taxon>Pterygota</taxon>
        <taxon>Neoptera</taxon>
        <taxon>Endopterygota</taxon>
        <taxon>Coleoptera</taxon>
        <taxon>Polyphaga</taxon>
        <taxon>Cucujiformia</taxon>
        <taxon>Chrysomeloidea</taxon>
        <taxon>Cerambycidae</taxon>
        <taxon>Cerambycinae</taxon>
        <taxon>Callichromatini</taxon>
        <taxon>Aromia</taxon>
    </lineage>
</organism>
<dbReference type="EMBL" id="JAPWTK010000227">
    <property type="protein sequence ID" value="KAJ8945143.1"/>
    <property type="molecule type" value="Genomic_DNA"/>
</dbReference>
<evidence type="ECO:0000313" key="2">
    <source>
        <dbReference type="EMBL" id="KAJ8945143.1"/>
    </source>
</evidence>
<feature type="region of interest" description="Disordered" evidence="1">
    <location>
        <begin position="1"/>
        <end position="65"/>
    </location>
</feature>
<proteinExistence type="predicted"/>
<sequence>MDEDGPSRRPPPLRSARDGPPESAWRSGKDSTKRDEPLRRTDDRTGDDRRGAPPPREKCFYGKWS</sequence>
<feature type="compositionally biased region" description="Basic and acidic residues" evidence="1">
    <location>
        <begin position="27"/>
        <end position="65"/>
    </location>
</feature>
<gene>
    <name evidence="2" type="ORF">NQ318_001608</name>
</gene>